<dbReference type="PROSITE" id="PS51462">
    <property type="entry name" value="NUDIX"/>
    <property type="match status" value="1"/>
</dbReference>
<dbReference type="GO" id="GO:0016787">
    <property type="term" value="F:hydrolase activity"/>
    <property type="evidence" value="ECO:0007669"/>
    <property type="project" value="UniProtKB-KW"/>
</dbReference>
<comment type="caution">
    <text evidence="2">The sequence shown here is derived from an EMBL/GenBank/DDBJ whole genome shotgun (WGS) entry which is preliminary data.</text>
</comment>
<dbReference type="RefSeq" id="WP_276236976.1">
    <property type="nucleotide sequence ID" value="NZ_CP119989.1"/>
</dbReference>
<dbReference type="Pfam" id="PF00293">
    <property type="entry name" value="NUDIX"/>
    <property type="match status" value="1"/>
</dbReference>
<proteinExistence type="predicted"/>
<name>A0ABD5WYT1_9EURY</name>
<dbReference type="EMBL" id="JBHTAG010000003">
    <property type="protein sequence ID" value="MFC7098491.1"/>
    <property type="molecule type" value="Genomic_DNA"/>
</dbReference>
<dbReference type="InterPro" id="IPR015797">
    <property type="entry name" value="NUDIX_hydrolase-like_dom_sf"/>
</dbReference>
<dbReference type="Proteomes" id="UP001596388">
    <property type="component" value="Unassembled WGS sequence"/>
</dbReference>
<evidence type="ECO:0000259" key="1">
    <source>
        <dbReference type="PROSITE" id="PS51462"/>
    </source>
</evidence>
<keyword evidence="2" id="KW-0378">Hydrolase</keyword>
<dbReference type="SUPFAM" id="SSF55811">
    <property type="entry name" value="Nudix"/>
    <property type="match status" value="1"/>
</dbReference>
<reference evidence="2 3" key="1">
    <citation type="journal article" date="2019" name="Int. J. Syst. Evol. Microbiol.">
        <title>The Global Catalogue of Microorganisms (GCM) 10K type strain sequencing project: providing services to taxonomists for standard genome sequencing and annotation.</title>
        <authorList>
            <consortium name="The Broad Institute Genomics Platform"/>
            <consortium name="The Broad Institute Genome Sequencing Center for Infectious Disease"/>
            <person name="Wu L."/>
            <person name="Ma J."/>
        </authorList>
    </citation>
    <scope>NUCLEOTIDE SEQUENCE [LARGE SCALE GENOMIC DNA]</scope>
    <source>
        <strain evidence="2 3">DT55</strain>
    </source>
</reference>
<feature type="domain" description="Nudix hydrolase" evidence="1">
    <location>
        <begin position="4"/>
        <end position="158"/>
    </location>
</feature>
<dbReference type="InterPro" id="IPR000086">
    <property type="entry name" value="NUDIX_hydrolase_dom"/>
</dbReference>
<dbReference type="Gene3D" id="3.90.79.10">
    <property type="entry name" value="Nucleoside Triphosphate Pyrophosphohydrolase"/>
    <property type="match status" value="1"/>
</dbReference>
<protein>
    <submittedName>
        <fullName evidence="2">NUDIX hydrolase</fullName>
    </submittedName>
</protein>
<dbReference type="PANTHER" id="PTHR43736:SF1">
    <property type="entry name" value="DIHYDRONEOPTERIN TRIPHOSPHATE DIPHOSPHATASE"/>
    <property type="match status" value="1"/>
</dbReference>
<dbReference type="AlphaFoldDB" id="A0ABD5WYT1"/>
<sequence>MHGSYVVNVDAAVYRSHDDDDASAEFDPSDGVAADPQYLLIERGEAEEHAAGMLGLPGGTLEADPRDEGVLEATLRRELREEVAVEVGEVSVVTSAVFESDTGTSCLNVVCLAEHAAGDPYPAAPDEVASVDWYGLDRIAAADDVPEFTRGYVERAEAARTASRSA</sequence>
<evidence type="ECO:0000313" key="3">
    <source>
        <dbReference type="Proteomes" id="UP001596388"/>
    </source>
</evidence>
<accession>A0ABD5WYT1</accession>
<keyword evidence="3" id="KW-1185">Reference proteome</keyword>
<organism evidence="2 3">
    <name type="scientific">Halobaculum marinum</name>
    <dbReference type="NCBI Taxonomy" id="3031996"/>
    <lineage>
        <taxon>Archaea</taxon>
        <taxon>Methanobacteriati</taxon>
        <taxon>Methanobacteriota</taxon>
        <taxon>Stenosarchaea group</taxon>
        <taxon>Halobacteria</taxon>
        <taxon>Halobacteriales</taxon>
        <taxon>Haloferacaceae</taxon>
        <taxon>Halobaculum</taxon>
    </lineage>
</organism>
<dbReference type="PANTHER" id="PTHR43736">
    <property type="entry name" value="ADP-RIBOSE PYROPHOSPHATASE"/>
    <property type="match status" value="1"/>
</dbReference>
<gene>
    <name evidence="2" type="ORF">ACFQKD_14370</name>
</gene>
<dbReference type="GeneID" id="79270581"/>
<evidence type="ECO:0000313" key="2">
    <source>
        <dbReference type="EMBL" id="MFC7098491.1"/>
    </source>
</evidence>